<name>A0A502L549_9GAMM</name>
<dbReference type="RefSeq" id="WP_140601732.1">
    <property type="nucleotide sequence ID" value="NZ_SAWY01000005.1"/>
</dbReference>
<dbReference type="OrthoDB" id="9970875at2"/>
<dbReference type="EMBL" id="SAWY01000005">
    <property type="protein sequence ID" value="TPH18089.1"/>
    <property type="molecule type" value="Genomic_DNA"/>
</dbReference>
<sequence length="100" mass="11622">MIKVTDLVLKSIELIERYGELISVENLPGQAQSLERDDFLIVYTTPFSGAEVLPGELSYIVDVWFKNKKVFSEYFKSHEELHGGERKKRAEWCKLLMLLD</sequence>
<gene>
    <name evidence="1" type="ORF">EPA86_02950</name>
</gene>
<proteinExistence type="predicted"/>
<organism evidence="1 2">
    <name type="scientific">Litorilituus lipolyticus</name>
    <dbReference type="NCBI Taxonomy" id="2491017"/>
    <lineage>
        <taxon>Bacteria</taxon>
        <taxon>Pseudomonadati</taxon>
        <taxon>Pseudomonadota</taxon>
        <taxon>Gammaproteobacteria</taxon>
        <taxon>Alteromonadales</taxon>
        <taxon>Colwelliaceae</taxon>
        <taxon>Litorilituus</taxon>
    </lineage>
</organism>
<evidence type="ECO:0000313" key="2">
    <source>
        <dbReference type="Proteomes" id="UP000315303"/>
    </source>
</evidence>
<reference evidence="1 2" key="1">
    <citation type="submission" date="2019-01" db="EMBL/GenBank/DDBJ databases">
        <title>Litorilituus lipolytica sp. nov., isolated from intertidal sand of the Yellow Sea in China.</title>
        <authorList>
            <person name="Liu A."/>
        </authorList>
    </citation>
    <scope>NUCLEOTIDE SEQUENCE [LARGE SCALE GENOMIC DNA]</scope>
    <source>
        <strain evidence="1 2">RZ04</strain>
    </source>
</reference>
<comment type="caution">
    <text evidence="1">The sequence shown here is derived from an EMBL/GenBank/DDBJ whole genome shotgun (WGS) entry which is preliminary data.</text>
</comment>
<keyword evidence="2" id="KW-1185">Reference proteome</keyword>
<evidence type="ECO:0000313" key="1">
    <source>
        <dbReference type="EMBL" id="TPH18089.1"/>
    </source>
</evidence>
<dbReference type="Proteomes" id="UP000315303">
    <property type="component" value="Unassembled WGS sequence"/>
</dbReference>
<accession>A0A502L549</accession>
<protein>
    <submittedName>
        <fullName evidence="1">Uncharacterized protein</fullName>
    </submittedName>
</protein>
<dbReference type="AlphaFoldDB" id="A0A502L549"/>